<dbReference type="GeneID" id="34234147"/>
<keyword evidence="2" id="KW-1185">Reference proteome</keyword>
<evidence type="ECO:0000313" key="2">
    <source>
        <dbReference type="Proteomes" id="UP000199002"/>
    </source>
</evidence>
<dbReference type="PANTHER" id="PTHR11669:SF8">
    <property type="entry name" value="DNA POLYMERASE III SUBUNIT DELTA"/>
    <property type="match status" value="1"/>
</dbReference>
<gene>
    <name evidence="1" type="ORF">SAMN05421875_13517</name>
</gene>
<dbReference type="SUPFAM" id="SSF52540">
    <property type="entry name" value="P-loop containing nucleoside triphosphate hydrolases"/>
    <property type="match status" value="1"/>
</dbReference>
<dbReference type="PANTHER" id="PTHR11669">
    <property type="entry name" value="REPLICATION FACTOR C / DNA POLYMERASE III GAMMA-TAU SUBUNIT"/>
    <property type="match status" value="1"/>
</dbReference>
<dbReference type="Proteomes" id="UP000199002">
    <property type="component" value="Unassembled WGS sequence"/>
</dbReference>
<evidence type="ECO:0000313" key="1">
    <source>
        <dbReference type="EMBL" id="SEA84127.1"/>
    </source>
</evidence>
<protein>
    <submittedName>
        <fullName evidence="1">DNA polymerase-3 subunit delta</fullName>
    </submittedName>
</protein>
<dbReference type="GO" id="GO:0009360">
    <property type="term" value="C:DNA polymerase III complex"/>
    <property type="evidence" value="ECO:0007669"/>
    <property type="project" value="TreeGrafter"/>
</dbReference>
<dbReference type="AlphaFoldDB" id="A0A1H4EGY3"/>
<proteinExistence type="predicted"/>
<dbReference type="STRING" id="592050.SAMN05421875_13517"/>
<dbReference type="GO" id="GO:0006261">
    <property type="term" value="P:DNA-templated DNA replication"/>
    <property type="evidence" value="ECO:0007669"/>
    <property type="project" value="TreeGrafter"/>
</dbReference>
<sequence>MSEATVALAPWIAVQRTSLLAQRGHAWLLQGPSGLGQYTLGMELVRAWLCDAPTAQGACGNCGSCHAIDVRTHADLCVLMPEVQMMALGWPLSEKAQADIDDKKRKPSREIRVEAMRDAVEFAQRTSARGRGKAVLVYPAEQMNHITANALLKTLEEPPGDVRFVLASEAAHQLLPTIRSRCLGHTMVWPAEADMLQWLAGQGVEPAAAAAHLRAAGGRPDDTLALARSGRSPQAWAALPQGIARGDVAALGDWAPAQAIDALQKLCHDLLAASMGAAPRYFAPGDLPKPPPLGALTRWSRALAKEARTADHPFNAGLMLEALVAQARNILHSRH</sequence>
<dbReference type="Pfam" id="PF13177">
    <property type="entry name" value="DNA_pol3_delta2"/>
    <property type="match status" value="1"/>
</dbReference>
<dbReference type="RefSeq" id="WP_092700544.1">
    <property type="nucleotide sequence ID" value="NZ_CAXIQL010000079.1"/>
</dbReference>
<dbReference type="InterPro" id="IPR027417">
    <property type="entry name" value="P-loop_NTPase"/>
</dbReference>
<name>A0A1H4EGY3_9BURK</name>
<dbReference type="Gene3D" id="3.40.50.300">
    <property type="entry name" value="P-loop containing nucleotide triphosphate hydrolases"/>
    <property type="match status" value="1"/>
</dbReference>
<dbReference type="InterPro" id="IPR050238">
    <property type="entry name" value="DNA_Rep/Repair_Clamp_Loader"/>
</dbReference>
<accession>A0A1H4EGY3</accession>
<organism evidence="1 2">
    <name type="scientific">Acidovorax soli</name>
    <dbReference type="NCBI Taxonomy" id="592050"/>
    <lineage>
        <taxon>Bacteria</taxon>
        <taxon>Pseudomonadati</taxon>
        <taxon>Pseudomonadota</taxon>
        <taxon>Betaproteobacteria</taxon>
        <taxon>Burkholderiales</taxon>
        <taxon>Comamonadaceae</taxon>
        <taxon>Acidovorax</taxon>
    </lineage>
</organism>
<reference evidence="2" key="1">
    <citation type="submission" date="2016-10" db="EMBL/GenBank/DDBJ databases">
        <authorList>
            <person name="Varghese N."/>
            <person name="Submissions S."/>
        </authorList>
    </citation>
    <scope>NUCLEOTIDE SEQUENCE [LARGE SCALE GENOMIC DNA]</scope>
    <source>
        <strain evidence="2">DSM 25157</strain>
    </source>
</reference>
<dbReference type="EMBL" id="FNQJ01000035">
    <property type="protein sequence ID" value="SEA84127.1"/>
    <property type="molecule type" value="Genomic_DNA"/>
</dbReference>